<dbReference type="HOGENOM" id="CLU_2675283_0_0_1"/>
<dbReference type="EnsemblPlants" id="ONIVA12G00860.1">
    <property type="protein sequence ID" value="ONIVA12G00860.1"/>
    <property type="gene ID" value="ONIVA12G00860"/>
</dbReference>
<dbReference type="Proteomes" id="UP000006591">
    <property type="component" value="Chromosome 12"/>
</dbReference>
<proteinExistence type="predicted"/>
<accession>A0A0E0J615</accession>
<evidence type="ECO:0000313" key="2">
    <source>
        <dbReference type="Proteomes" id="UP000006591"/>
    </source>
</evidence>
<sequence length="75" mass="7764">MVRVEGWKPTWLSAADLDGDAAPVGSGDAAGPVGGARSAVAVDRGVTHAIWREMLRGDQGKEAERHGVDLARAQG</sequence>
<evidence type="ECO:0000313" key="1">
    <source>
        <dbReference type="EnsemblPlants" id="ONIVA12G00860.1"/>
    </source>
</evidence>
<name>A0A0E0J615_ORYNI</name>
<dbReference type="Gramene" id="ONIVA12G00860.1">
    <property type="protein sequence ID" value="ONIVA12G00860.1"/>
    <property type="gene ID" value="ONIVA12G00860"/>
</dbReference>
<dbReference type="AlphaFoldDB" id="A0A0E0J615"/>
<reference evidence="1" key="1">
    <citation type="submission" date="2015-04" db="UniProtKB">
        <authorList>
            <consortium name="EnsemblPlants"/>
        </authorList>
    </citation>
    <scope>IDENTIFICATION</scope>
    <source>
        <strain evidence="1">SL10</strain>
    </source>
</reference>
<protein>
    <submittedName>
        <fullName evidence="1">Uncharacterized protein</fullName>
    </submittedName>
</protein>
<keyword evidence="2" id="KW-1185">Reference proteome</keyword>
<reference evidence="1" key="2">
    <citation type="submission" date="2018-04" db="EMBL/GenBank/DDBJ databases">
        <title>OnivRS2 (Oryza nivara Reference Sequence Version 2).</title>
        <authorList>
            <person name="Zhang J."/>
            <person name="Kudrna D."/>
            <person name="Lee S."/>
            <person name="Talag J."/>
            <person name="Rajasekar S."/>
            <person name="Welchert J."/>
            <person name="Hsing Y.-I."/>
            <person name="Wing R.A."/>
        </authorList>
    </citation>
    <scope>NUCLEOTIDE SEQUENCE [LARGE SCALE GENOMIC DNA]</scope>
    <source>
        <strain evidence="1">SL10</strain>
    </source>
</reference>
<organism evidence="1">
    <name type="scientific">Oryza nivara</name>
    <name type="common">Indian wild rice</name>
    <name type="synonym">Oryza sativa f. spontanea</name>
    <dbReference type="NCBI Taxonomy" id="4536"/>
    <lineage>
        <taxon>Eukaryota</taxon>
        <taxon>Viridiplantae</taxon>
        <taxon>Streptophyta</taxon>
        <taxon>Embryophyta</taxon>
        <taxon>Tracheophyta</taxon>
        <taxon>Spermatophyta</taxon>
        <taxon>Magnoliopsida</taxon>
        <taxon>Liliopsida</taxon>
        <taxon>Poales</taxon>
        <taxon>Poaceae</taxon>
        <taxon>BOP clade</taxon>
        <taxon>Oryzoideae</taxon>
        <taxon>Oryzeae</taxon>
        <taxon>Oryzinae</taxon>
        <taxon>Oryza</taxon>
    </lineage>
</organism>